<sequence>MRAVSGHLFWGALMLSLASLGQSDNVYDVVIYSATPAGLGAAFMLANLSSTVSIAVLEPSGYVGGMASPGGIGLRDHRYAEEMSDNELVWGMLNARYYNSSEPVWQPDNHVGHSNFLTMIRQWKNIHLYMNTSILEDGGVAMDGARITAISTDDTNTGGSAVTWRAQYFVDASYEGDLMAYAGASMTFGRESRDTYNESYAGVTDSSQAQFDVYVDPEWNDGSLLSFLRNGPDPRTHLGQADHHVMAYSFRACLSLDPDNQVPVPRPDGYNTSDFEIARRFLAGELAAKKSLRLPWGNLPYSAYPPNNKRDACCGSGPVGIDAPGLEYGYVNGTRAQRRAIYDLIKYYVQGIMYFWFADPDANVPADVRKEQFDNMGLCKDEWPENGHFPPQLCVSPAFSADLLRTHAPRSLHRKAALIAALPSFCAFDGPYQLVLQWSGDQVYVQNDRVEASAENCRNDSIGLAVWGIDIHEMQRTAVVDDTNTSRKKAYNEGLTSPSMGGAFWFELPYYLLLPKRAEITNALSPNTPSTSHVTFASIRVEPTLWRMGEASGAAIHIALNNNNQALHDVNVSAIQDILLDHGVPYHYPFRSSCEAPLPPTPQPAPPGCTEYTLSKAGSSTVNGVYTKNGSAFDGPNGVSIYQYENQYHIAVSGHTIFYAADATNESEPPVAGWTPVSGSAPAPLVNCTKTG</sequence>
<evidence type="ECO:0000256" key="5">
    <source>
        <dbReference type="ARBA" id="ARBA00023014"/>
    </source>
</evidence>
<evidence type="ECO:0000256" key="1">
    <source>
        <dbReference type="ARBA" id="ARBA00022485"/>
    </source>
</evidence>
<dbReference type="RefSeq" id="XP_001749924.1">
    <property type="nucleotide sequence ID" value="XM_001749872.1"/>
</dbReference>
<reference evidence="7 8" key="1">
    <citation type="journal article" date="2008" name="Nature">
        <title>The genome of the choanoflagellate Monosiga brevicollis and the origin of metazoans.</title>
        <authorList>
            <consortium name="JGI Sequencing"/>
            <person name="King N."/>
            <person name="Westbrook M.J."/>
            <person name="Young S.L."/>
            <person name="Kuo A."/>
            <person name="Abedin M."/>
            <person name="Chapman J."/>
            <person name="Fairclough S."/>
            <person name="Hellsten U."/>
            <person name="Isogai Y."/>
            <person name="Letunic I."/>
            <person name="Marr M."/>
            <person name="Pincus D."/>
            <person name="Putnam N."/>
            <person name="Rokas A."/>
            <person name="Wright K.J."/>
            <person name="Zuzow R."/>
            <person name="Dirks W."/>
            <person name="Good M."/>
            <person name="Goodstein D."/>
            <person name="Lemons D."/>
            <person name="Li W."/>
            <person name="Lyons J.B."/>
            <person name="Morris A."/>
            <person name="Nichols S."/>
            <person name="Richter D.J."/>
            <person name="Salamov A."/>
            <person name="Bork P."/>
            <person name="Lim W.A."/>
            <person name="Manning G."/>
            <person name="Miller W.T."/>
            <person name="McGinnis W."/>
            <person name="Shapiro H."/>
            <person name="Tjian R."/>
            <person name="Grigoriev I.V."/>
            <person name="Rokhsar D."/>
        </authorList>
    </citation>
    <scope>NUCLEOTIDE SEQUENCE [LARGE SCALE GENOMIC DNA]</scope>
    <source>
        <strain evidence="8">MX1 / ATCC 50154</strain>
    </source>
</reference>
<accession>A9VAZ6</accession>
<dbReference type="EMBL" id="CH991575">
    <property type="protein sequence ID" value="EDQ85303.1"/>
    <property type="molecule type" value="Genomic_DNA"/>
</dbReference>
<dbReference type="Pfam" id="PF12831">
    <property type="entry name" value="FAD_oxidored"/>
    <property type="match status" value="2"/>
</dbReference>
<evidence type="ECO:0000313" key="8">
    <source>
        <dbReference type="Proteomes" id="UP000001357"/>
    </source>
</evidence>
<dbReference type="InterPro" id="IPR036188">
    <property type="entry name" value="FAD/NAD-bd_sf"/>
</dbReference>
<keyword evidence="8" id="KW-1185">Reference proteome</keyword>
<protein>
    <recommendedName>
        <fullName evidence="9">FAD dependent oxidoreductase</fullName>
    </recommendedName>
</protein>
<organism evidence="7 8">
    <name type="scientific">Monosiga brevicollis</name>
    <name type="common">Choanoflagellate</name>
    <dbReference type="NCBI Taxonomy" id="81824"/>
    <lineage>
        <taxon>Eukaryota</taxon>
        <taxon>Choanoflagellata</taxon>
        <taxon>Craspedida</taxon>
        <taxon>Salpingoecidae</taxon>
        <taxon>Monosiga</taxon>
    </lineage>
</organism>
<keyword evidence="1" id="KW-0004">4Fe-4S</keyword>
<dbReference type="InParanoid" id="A9VAZ6"/>
<feature type="signal peptide" evidence="6">
    <location>
        <begin position="1"/>
        <end position="23"/>
    </location>
</feature>
<dbReference type="eggNOG" id="ENOG502S0PZ">
    <property type="taxonomic scope" value="Eukaryota"/>
</dbReference>
<evidence type="ECO:0000256" key="4">
    <source>
        <dbReference type="ARBA" id="ARBA00023004"/>
    </source>
</evidence>
<dbReference type="PANTHER" id="PTHR43498:SF1">
    <property type="entry name" value="COB--COM HETERODISULFIDE REDUCTASE IRON-SULFUR SUBUNIT A"/>
    <property type="match status" value="1"/>
</dbReference>
<keyword evidence="6" id="KW-0732">Signal</keyword>
<dbReference type="Proteomes" id="UP000001357">
    <property type="component" value="Unassembled WGS sequence"/>
</dbReference>
<name>A9VAZ6_MONBE</name>
<evidence type="ECO:0000256" key="6">
    <source>
        <dbReference type="SAM" id="SignalP"/>
    </source>
</evidence>
<dbReference type="KEGG" id="mbr:MONBRDRAFT_29401"/>
<evidence type="ECO:0000313" key="7">
    <source>
        <dbReference type="EMBL" id="EDQ85303.1"/>
    </source>
</evidence>
<dbReference type="GO" id="GO:0051539">
    <property type="term" value="F:4 iron, 4 sulfur cluster binding"/>
    <property type="evidence" value="ECO:0007669"/>
    <property type="project" value="UniProtKB-KW"/>
</dbReference>
<dbReference type="PANTHER" id="PTHR43498">
    <property type="entry name" value="FERREDOXIN:COB-COM HETERODISULFIDE REDUCTASE SUBUNIT A"/>
    <property type="match status" value="1"/>
</dbReference>
<evidence type="ECO:0008006" key="9">
    <source>
        <dbReference type="Google" id="ProtNLM"/>
    </source>
</evidence>
<evidence type="ECO:0000256" key="3">
    <source>
        <dbReference type="ARBA" id="ARBA00023002"/>
    </source>
</evidence>
<keyword evidence="3" id="KW-0560">Oxidoreductase</keyword>
<keyword evidence="4" id="KW-0408">Iron</keyword>
<dbReference type="OMA" id="CKDEWPE"/>
<dbReference type="SUPFAM" id="SSF51905">
    <property type="entry name" value="FAD/NAD(P)-binding domain"/>
    <property type="match status" value="1"/>
</dbReference>
<dbReference type="AlphaFoldDB" id="A9VAZ6"/>
<dbReference type="GeneID" id="5895140"/>
<dbReference type="InterPro" id="IPR039650">
    <property type="entry name" value="HdrA-like"/>
</dbReference>
<gene>
    <name evidence="7" type="ORF">MONBRDRAFT_29401</name>
</gene>
<feature type="chain" id="PRO_5002745313" description="FAD dependent oxidoreductase" evidence="6">
    <location>
        <begin position="24"/>
        <end position="692"/>
    </location>
</feature>
<proteinExistence type="predicted"/>
<evidence type="ECO:0000256" key="2">
    <source>
        <dbReference type="ARBA" id="ARBA00022723"/>
    </source>
</evidence>
<keyword evidence="2" id="KW-0479">Metal-binding</keyword>
<dbReference type="GO" id="GO:0016491">
    <property type="term" value="F:oxidoreductase activity"/>
    <property type="evidence" value="ECO:0007669"/>
    <property type="project" value="UniProtKB-KW"/>
</dbReference>
<dbReference type="GO" id="GO:0046872">
    <property type="term" value="F:metal ion binding"/>
    <property type="evidence" value="ECO:0007669"/>
    <property type="project" value="UniProtKB-KW"/>
</dbReference>
<keyword evidence="5" id="KW-0411">Iron-sulfur</keyword>